<sequence>MTNGFAKRSYRDHLDATQAQVKASDEKRPKVNSEPPKDIFSLFDESASVEVPPSEALFLVKKQFSKQNLELTHANVQLGLQLRQSTEAQCRLMTENVELRTQLAQIRSQLWVHQQIPSAEIQFMGPLGSYLLRTILGYLDVGPPKYKTQVKARRRQY</sequence>
<feature type="compositionally biased region" description="Basic and acidic residues" evidence="1">
    <location>
        <begin position="23"/>
        <end position="37"/>
    </location>
</feature>
<dbReference type="Proteomes" id="UP000268162">
    <property type="component" value="Unassembled WGS sequence"/>
</dbReference>
<protein>
    <submittedName>
        <fullName evidence="2">Uncharacterized protein</fullName>
    </submittedName>
</protein>
<accession>A0A4P9ZX58</accession>
<keyword evidence="3" id="KW-1185">Reference proteome</keyword>
<proteinExistence type="predicted"/>
<gene>
    <name evidence="2" type="ORF">BJ085DRAFT_36299</name>
</gene>
<feature type="region of interest" description="Disordered" evidence="1">
    <location>
        <begin position="1"/>
        <end position="37"/>
    </location>
</feature>
<organism evidence="2 3">
    <name type="scientific">Dimargaris cristalligena</name>
    <dbReference type="NCBI Taxonomy" id="215637"/>
    <lineage>
        <taxon>Eukaryota</taxon>
        <taxon>Fungi</taxon>
        <taxon>Fungi incertae sedis</taxon>
        <taxon>Zoopagomycota</taxon>
        <taxon>Kickxellomycotina</taxon>
        <taxon>Dimargaritomycetes</taxon>
        <taxon>Dimargaritales</taxon>
        <taxon>Dimargaritaceae</taxon>
        <taxon>Dimargaris</taxon>
    </lineage>
</organism>
<evidence type="ECO:0000313" key="2">
    <source>
        <dbReference type="EMBL" id="RKP38275.1"/>
    </source>
</evidence>
<dbReference type="OrthoDB" id="5394106at2759"/>
<evidence type="ECO:0000313" key="3">
    <source>
        <dbReference type="Proteomes" id="UP000268162"/>
    </source>
</evidence>
<dbReference type="EMBL" id="ML002384">
    <property type="protein sequence ID" value="RKP38275.1"/>
    <property type="molecule type" value="Genomic_DNA"/>
</dbReference>
<dbReference type="AlphaFoldDB" id="A0A4P9ZX58"/>
<name>A0A4P9ZX58_9FUNG</name>
<evidence type="ECO:0000256" key="1">
    <source>
        <dbReference type="SAM" id="MobiDB-lite"/>
    </source>
</evidence>
<reference evidence="3" key="1">
    <citation type="journal article" date="2018" name="Nat. Microbiol.">
        <title>Leveraging single-cell genomics to expand the fungal tree of life.</title>
        <authorList>
            <person name="Ahrendt S.R."/>
            <person name="Quandt C.A."/>
            <person name="Ciobanu D."/>
            <person name="Clum A."/>
            <person name="Salamov A."/>
            <person name="Andreopoulos B."/>
            <person name="Cheng J.F."/>
            <person name="Woyke T."/>
            <person name="Pelin A."/>
            <person name="Henrissat B."/>
            <person name="Reynolds N.K."/>
            <person name="Benny G.L."/>
            <person name="Smith M.E."/>
            <person name="James T.Y."/>
            <person name="Grigoriev I.V."/>
        </authorList>
    </citation>
    <scope>NUCLEOTIDE SEQUENCE [LARGE SCALE GENOMIC DNA]</scope>
    <source>
        <strain evidence="3">RSA 468</strain>
    </source>
</reference>